<dbReference type="InterPro" id="IPR000914">
    <property type="entry name" value="SBP_5_dom"/>
</dbReference>
<dbReference type="PIRSF" id="PIRSF002741">
    <property type="entry name" value="MppA"/>
    <property type="match status" value="1"/>
</dbReference>
<dbReference type="GO" id="GO:1904680">
    <property type="term" value="F:peptide transmembrane transporter activity"/>
    <property type="evidence" value="ECO:0007669"/>
    <property type="project" value="TreeGrafter"/>
</dbReference>
<dbReference type="CDD" id="cd08509">
    <property type="entry name" value="PBP2_TmCBP_oligosaccharides_like"/>
    <property type="match status" value="1"/>
</dbReference>
<dbReference type="GO" id="GO:0043190">
    <property type="term" value="C:ATP-binding cassette (ABC) transporter complex"/>
    <property type="evidence" value="ECO:0007669"/>
    <property type="project" value="InterPro"/>
</dbReference>
<dbReference type="Pfam" id="PF00496">
    <property type="entry name" value="SBP_bac_5"/>
    <property type="match status" value="1"/>
</dbReference>
<reference evidence="2" key="1">
    <citation type="submission" date="2018-12" db="EMBL/GenBank/DDBJ databases">
        <title>Novel natural products biosynthetic potential of the class Ktedonobacteria.</title>
        <authorList>
            <person name="Zheng Y."/>
            <person name="Saitou A."/>
            <person name="Wang C.M."/>
            <person name="Toyoda A."/>
            <person name="Minakuchi Y."/>
            <person name="Sekiguchi Y."/>
            <person name="Ueda K."/>
            <person name="Takano H."/>
            <person name="Sakai Y."/>
            <person name="Yokota A."/>
            <person name="Yabe S."/>
        </authorList>
    </citation>
    <scope>NUCLEOTIDE SEQUENCE</scope>
    <source>
        <strain evidence="2">A3-2</strain>
    </source>
</reference>
<name>A0A455T937_9CHLR</name>
<proteinExistence type="predicted"/>
<dbReference type="AlphaFoldDB" id="A0A455T937"/>
<sequence length="569" mass="62907">MCDKSDLSRSSPRPLSLLGWGRAALSLLALSLLVLLAACGQGGSSSSSNKTHVLTVVPSPKGDFTNGFSPYSANANYGSQGMIYETLLFFNRMNSQITPWLAQSYDFSSDAKTLTFHLRPNVKWSDGQPFTSADVVFTLQMLKQYPAADGNGLWQYIQSVQAPDDQTVTVTLKEPYTPILWYLAGQTWIVSKHEYASAGDPTKFVDANPVGTGPFMLKSFSPQLITLKKNPNYWQPGKPAVDEIRYPAFDSNTSAELLLSRGDVDWTGLYTPNIEQTYVAKDPAHNHYWFPNRNIVMLYLNTAKAPFNQLAVRQAISAAIDREQIYKVAESGYEPVASPTGLVLPENQSFLNPKYANVSFAKDPNKSQQLLESAGFHKGADGIYVDSSGKKMSFQINVVTGWTDWVTAVQIIANNLKAIGIDAKVNSISFNAYYSALQMGNYDMAISWTNPGPTPFYLYNSLLNSTNSAPLGKPAPSNWERWMDPTTDKLLAQYATTTDQTKQQEALYGLQQIMVEQLPSIPLVYGATWYEYSSRNFTGWPDKNNAYASPAPFDFPDAEVVALNLKPVA</sequence>
<feature type="domain" description="Solute-binding protein family 5" evidence="1">
    <location>
        <begin position="96"/>
        <end position="468"/>
    </location>
</feature>
<evidence type="ECO:0000259" key="1">
    <source>
        <dbReference type="Pfam" id="PF00496"/>
    </source>
</evidence>
<dbReference type="Gene3D" id="3.40.190.10">
    <property type="entry name" value="Periplasmic binding protein-like II"/>
    <property type="match status" value="1"/>
</dbReference>
<accession>A0A455T937</accession>
<dbReference type="PANTHER" id="PTHR30290:SF82">
    <property type="entry name" value="ABC-TYPE DIPEPTIDE_OLIGOPEPTIDE TRANSPORT SYSTEM, PERIPLASMIC COMPONENT"/>
    <property type="match status" value="1"/>
</dbReference>
<dbReference type="Gene3D" id="3.10.105.10">
    <property type="entry name" value="Dipeptide-binding Protein, Domain 3"/>
    <property type="match status" value="1"/>
</dbReference>
<dbReference type="PANTHER" id="PTHR30290">
    <property type="entry name" value="PERIPLASMIC BINDING COMPONENT OF ABC TRANSPORTER"/>
    <property type="match status" value="1"/>
</dbReference>
<organism evidence="2">
    <name type="scientific">Thermogemmatispora argillosa</name>
    <dbReference type="NCBI Taxonomy" id="2045280"/>
    <lineage>
        <taxon>Bacteria</taxon>
        <taxon>Bacillati</taxon>
        <taxon>Chloroflexota</taxon>
        <taxon>Ktedonobacteria</taxon>
        <taxon>Thermogemmatisporales</taxon>
        <taxon>Thermogemmatisporaceae</taxon>
        <taxon>Thermogemmatispora</taxon>
    </lineage>
</organism>
<dbReference type="SUPFAM" id="SSF53850">
    <property type="entry name" value="Periplasmic binding protein-like II"/>
    <property type="match status" value="1"/>
</dbReference>
<gene>
    <name evidence="2" type="ORF">KTA_41810</name>
</gene>
<dbReference type="GO" id="GO:0015833">
    <property type="term" value="P:peptide transport"/>
    <property type="evidence" value="ECO:0007669"/>
    <property type="project" value="TreeGrafter"/>
</dbReference>
<dbReference type="Gene3D" id="3.90.76.10">
    <property type="entry name" value="Dipeptide-binding Protein, Domain 1"/>
    <property type="match status" value="1"/>
</dbReference>
<dbReference type="EMBL" id="AP019377">
    <property type="protein sequence ID" value="BBH95982.1"/>
    <property type="molecule type" value="Genomic_DNA"/>
</dbReference>
<evidence type="ECO:0000313" key="2">
    <source>
        <dbReference type="EMBL" id="BBH95982.1"/>
    </source>
</evidence>
<dbReference type="InterPro" id="IPR039424">
    <property type="entry name" value="SBP_5"/>
</dbReference>
<protein>
    <submittedName>
        <fullName evidence="2">Peptide ABC transporter substrate-binding protein</fullName>
    </submittedName>
</protein>
<dbReference type="InterPro" id="IPR030678">
    <property type="entry name" value="Peptide/Ni-bd"/>
</dbReference>
<dbReference type="GO" id="GO:0042597">
    <property type="term" value="C:periplasmic space"/>
    <property type="evidence" value="ECO:0007669"/>
    <property type="project" value="UniProtKB-ARBA"/>
</dbReference>